<comment type="pathway">
    <text evidence="2">Pyrimidine metabolism; UMP biosynthesis via de novo pathway.</text>
</comment>
<dbReference type="InterPro" id="IPR012135">
    <property type="entry name" value="Dihydroorotate_DH_1_2"/>
</dbReference>
<dbReference type="EMBL" id="CP036433">
    <property type="protein sequence ID" value="QDU98877.1"/>
    <property type="molecule type" value="Genomic_DNA"/>
</dbReference>
<proteinExistence type="predicted"/>
<organism evidence="6 7">
    <name type="scientific">Lignipirellula cremea</name>
    <dbReference type="NCBI Taxonomy" id="2528010"/>
    <lineage>
        <taxon>Bacteria</taxon>
        <taxon>Pseudomonadati</taxon>
        <taxon>Planctomycetota</taxon>
        <taxon>Planctomycetia</taxon>
        <taxon>Pirellulales</taxon>
        <taxon>Pirellulaceae</taxon>
        <taxon>Lignipirellula</taxon>
    </lineage>
</organism>
<dbReference type="AlphaFoldDB" id="A0A518E480"/>
<evidence type="ECO:0000256" key="2">
    <source>
        <dbReference type="ARBA" id="ARBA00004725"/>
    </source>
</evidence>
<dbReference type="Proteomes" id="UP000317648">
    <property type="component" value="Chromosome"/>
</dbReference>
<accession>A0A518E480</accession>
<evidence type="ECO:0000256" key="5">
    <source>
        <dbReference type="ARBA" id="ARBA00022975"/>
    </source>
</evidence>
<dbReference type="PANTHER" id="PTHR48109">
    <property type="entry name" value="DIHYDROOROTATE DEHYDROGENASE (QUINONE), MITOCHONDRIAL-RELATED"/>
    <property type="match status" value="1"/>
</dbReference>
<evidence type="ECO:0000313" key="7">
    <source>
        <dbReference type="Proteomes" id="UP000317648"/>
    </source>
</evidence>
<name>A0A518E480_9BACT</name>
<dbReference type="InterPro" id="IPR050074">
    <property type="entry name" value="DHO_dehydrogenase"/>
</dbReference>
<dbReference type="GO" id="GO:0006207">
    <property type="term" value="P:'de novo' pyrimidine nucleobase biosynthetic process"/>
    <property type="evidence" value="ECO:0007669"/>
    <property type="project" value="TreeGrafter"/>
</dbReference>
<dbReference type="RefSeq" id="WP_145058468.1">
    <property type="nucleotide sequence ID" value="NZ_CP036433.1"/>
</dbReference>
<dbReference type="GO" id="GO:0044205">
    <property type="term" value="P:'de novo' UMP biosynthetic process"/>
    <property type="evidence" value="ECO:0007669"/>
    <property type="project" value="UniProtKB-UniPathway"/>
</dbReference>
<evidence type="ECO:0000313" key="6">
    <source>
        <dbReference type="EMBL" id="QDU98877.1"/>
    </source>
</evidence>
<evidence type="ECO:0000256" key="1">
    <source>
        <dbReference type="ARBA" id="ARBA00001917"/>
    </source>
</evidence>
<evidence type="ECO:0000256" key="4">
    <source>
        <dbReference type="ARBA" id="ARBA00022643"/>
    </source>
</evidence>
<reference evidence="6 7" key="1">
    <citation type="submission" date="2019-02" db="EMBL/GenBank/DDBJ databases">
        <title>Deep-cultivation of Planctomycetes and their phenomic and genomic characterization uncovers novel biology.</title>
        <authorList>
            <person name="Wiegand S."/>
            <person name="Jogler M."/>
            <person name="Boedeker C."/>
            <person name="Pinto D."/>
            <person name="Vollmers J."/>
            <person name="Rivas-Marin E."/>
            <person name="Kohn T."/>
            <person name="Peeters S.H."/>
            <person name="Heuer A."/>
            <person name="Rast P."/>
            <person name="Oberbeckmann S."/>
            <person name="Bunk B."/>
            <person name="Jeske O."/>
            <person name="Meyerdierks A."/>
            <person name="Storesund J.E."/>
            <person name="Kallscheuer N."/>
            <person name="Luecker S."/>
            <person name="Lage O.M."/>
            <person name="Pohl T."/>
            <person name="Merkel B.J."/>
            <person name="Hornburger P."/>
            <person name="Mueller R.-W."/>
            <person name="Bruemmer F."/>
            <person name="Labrenz M."/>
            <person name="Spormann A.M."/>
            <person name="Op den Camp H."/>
            <person name="Overmann J."/>
            <person name="Amann R."/>
            <person name="Jetten M.S.M."/>
            <person name="Mascher T."/>
            <person name="Medema M.H."/>
            <person name="Devos D.P."/>
            <person name="Kaster A.-K."/>
            <person name="Ovreas L."/>
            <person name="Rohde M."/>
            <person name="Galperin M.Y."/>
            <person name="Jogler C."/>
        </authorList>
    </citation>
    <scope>NUCLEOTIDE SEQUENCE [LARGE SCALE GENOMIC DNA]</scope>
    <source>
        <strain evidence="6 7">Pla85_3_4</strain>
    </source>
</reference>
<dbReference type="Gene3D" id="3.20.20.70">
    <property type="entry name" value="Aldolase class I"/>
    <property type="match status" value="2"/>
</dbReference>
<keyword evidence="3" id="KW-0285">Flavoprotein</keyword>
<dbReference type="InterPro" id="IPR013785">
    <property type="entry name" value="Aldolase_TIM"/>
</dbReference>
<keyword evidence="4" id="KW-0288">FMN</keyword>
<sequence>MSIDLTTSYLGIPLRSPLVASASPLTGNLDHLRRLDDCGVGAAVLPSLFEEQITHDEQELNNIYTHYADASAESMNYFPEIEGYNTGPEDYLRRIEQAKKACSMPIICSLNGATLRGWIRYAQRMEAAGVDALELNVYWVPVSTAMTAAEVEDRYCELVAAVKHQIRIPLSVKIGSQFSSLPIRWIAILRDQLAVSLAASSGIHTAAEVIKTLLAGADVAMMTAALLQHGPQYATQVLQELTNWLQENEYQSVRQLQGSMSRSNCADPGALERANYMKALINFSNK</sequence>
<dbReference type="UniPathway" id="UPA00070"/>
<dbReference type="OrthoDB" id="9794954at2"/>
<dbReference type="KEGG" id="lcre:Pla8534_67880"/>
<protein>
    <submittedName>
        <fullName evidence="6">Dihydroorotate dehydrogenase 2</fullName>
    </submittedName>
</protein>
<keyword evidence="7" id="KW-1185">Reference proteome</keyword>
<dbReference type="GO" id="GO:0005737">
    <property type="term" value="C:cytoplasm"/>
    <property type="evidence" value="ECO:0007669"/>
    <property type="project" value="TreeGrafter"/>
</dbReference>
<keyword evidence="5" id="KW-0665">Pyrimidine biosynthesis</keyword>
<comment type="cofactor">
    <cofactor evidence="1">
        <name>FMN</name>
        <dbReference type="ChEBI" id="CHEBI:58210"/>
    </cofactor>
</comment>
<dbReference type="PANTHER" id="PTHR48109:SF3">
    <property type="entry name" value="SLL0744 PROTEIN"/>
    <property type="match status" value="1"/>
</dbReference>
<evidence type="ECO:0000256" key="3">
    <source>
        <dbReference type="ARBA" id="ARBA00022630"/>
    </source>
</evidence>
<dbReference type="GO" id="GO:0004152">
    <property type="term" value="F:dihydroorotate dehydrogenase activity"/>
    <property type="evidence" value="ECO:0007669"/>
    <property type="project" value="InterPro"/>
</dbReference>
<dbReference type="PIRSF" id="PIRSF000164">
    <property type="entry name" value="DHO_oxidase"/>
    <property type="match status" value="1"/>
</dbReference>
<gene>
    <name evidence="6" type="ORF">Pla8534_67880</name>
</gene>
<dbReference type="SUPFAM" id="SSF51395">
    <property type="entry name" value="FMN-linked oxidoreductases"/>
    <property type="match status" value="1"/>
</dbReference>